<feature type="compositionally biased region" description="Basic and acidic residues" evidence="3">
    <location>
        <begin position="16"/>
        <end position="32"/>
    </location>
</feature>
<dbReference type="Proteomes" id="UP000270697">
    <property type="component" value="Unassembled WGS sequence"/>
</dbReference>
<dbReference type="Pfam" id="PF01613">
    <property type="entry name" value="Flavin_Reduct"/>
    <property type="match status" value="1"/>
</dbReference>
<accession>A0ABX9TIV5</accession>
<keyword evidence="2" id="KW-0560">Oxidoreductase</keyword>
<evidence type="ECO:0000256" key="2">
    <source>
        <dbReference type="ARBA" id="ARBA00023002"/>
    </source>
</evidence>
<dbReference type="SMART" id="SM00903">
    <property type="entry name" value="Flavin_Reduct"/>
    <property type="match status" value="1"/>
</dbReference>
<evidence type="ECO:0000313" key="6">
    <source>
        <dbReference type="Proteomes" id="UP000270697"/>
    </source>
</evidence>
<comment type="similarity">
    <text evidence="1">Belongs to the non-flavoprotein flavin reductase family.</text>
</comment>
<evidence type="ECO:0000256" key="3">
    <source>
        <dbReference type="SAM" id="MobiDB-lite"/>
    </source>
</evidence>
<evidence type="ECO:0000313" key="5">
    <source>
        <dbReference type="EMBL" id="RKT86995.1"/>
    </source>
</evidence>
<dbReference type="PANTHER" id="PTHR30466">
    <property type="entry name" value="FLAVIN REDUCTASE"/>
    <property type="match status" value="1"/>
</dbReference>
<sequence length="221" mass="24184">MHVRRDRAGTRARTPGQRDRGQRRGSRPERASRSTGCRAGVLGDAPTVDLVNPHLPTPLEMRRAMGSFASGVTVVTGCDDGEPVGFACQSFASVSLDPPLVLFCADHRGRSWPRIRTAGRFCVNVLAEQQTDLCDRFGSSRGAKFEGLPWQLSRWGSPVLPGVLARVHARVHEVHAAGDHDVVIGEVLELETPAQDRPMVFFRGAFGIDPELVLPEAWDWA</sequence>
<comment type="caution">
    <text evidence="5">The sequence shown here is derived from an EMBL/GenBank/DDBJ whole genome shotgun (WGS) entry which is preliminary data.</text>
</comment>
<feature type="domain" description="Flavin reductase like" evidence="4">
    <location>
        <begin position="65"/>
        <end position="208"/>
    </location>
</feature>
<proteinExistence type="inferred from homology"/>
<organism evidence="5 6">
    <name type="scientific">Saccharopolyspora antimicrobica</name>
    <dbReference type="NCBI Taxonomy" id="455193"/>
    <lineage>
        <taxon>Bacteria</taxon>
        <taxon>Bacillati</taxon>
        <taxon>Actinomycetota</taxon>
        <taxon>Actinomycetes</taxon>
        <taxon>Pseudonocardiales</taxon>
        <taxon>Pseudonocardiaceae</taxon>
        <taxon>Saccharopolyspora</taxon>
    </lineage>
</organism>
<dbReference type="SUPFAM" id="SSF50475">
    <property type="entry name" value="FMN-binding split barrel"/>
    <property type="match status" value="1"/>
</dbReference>
<evidence type="ECO:0000256" key="1">
    <source>
        <dbReference type="ARBA" id="ARBA00008898"/>
    </source>
</evidence>
<dbReference type="InterPro" id="IPR012349">
    <property type="entry name" value="Split_barrel_FMN-bd"/>
</dbReference>
<gene>
    <name evidence="5" type="ORF">ATL45_5378</name>
</gene>
<dbReference type="PANTHER" id="PTHR30466:SF11">
    <property type="entry name" value="FLAVIN-DEPENDENT MONOOXYGENASE, REDUCTASE SUBUNIT HSAB"/>
    <property type="match status" value="1"/>
</dbReference>
<dbReference type="InterPro" id="IPR050268">
    <property type="entry name" value="NADH-dep_flavin_reductase"/>
</dbReference>
<reference evidence="5 6" key="1">
    <citation type="submission" date="2018-10" db="EMBL/GenBank/DDBJ databases">
        <title>Sequencing the genomes of 1000 actinobacteria strains.</title>
        <authorList>
            <person name="Klenk H.-P."/>
        </authorList>
    </citation>
    <scope>NUCLEOTIDE SEQUENCE [LARGE SCALE GENOMIC DNA]</scope>
    <source>
        <strain evidence="5 6">DSM 45119</strain>
    </source>
</reference>
<name>A0ABX9TIV5_9PSEU</name>
<keyword evidence="6" id="KW-1185">Reference proteome</keyword>
<dbReference type="InterPro" id="IPR002563">
    <property type="entry name" value="Flavin_Rdtase-like_dom"/>
</dbReference>
<feature type="region of interest" description="Disordered" evidence="3">
    <location>
        <begin position="1"/>
        <end position="41"/>
    </location>
</feature>
<dbReference type="EMBL" id="RBXX01000002">
    <property type="protein sequence ID" value="RKT86995.1"/>
    <property type="molecule type" value="Genomic_DNA"/>
</dbReference>
<evidence type="ECO:0000259" key="4">
    <source>
        <dbReference type="SMART" id="SM00903"/>
    </source>
</evidence>
<protein>
    <submittedName>
        <fullName evidence="5">Flavin reductase (DIM6/NTAB) family NADH-FMN oxidoreductase RutF</fullName>
    </submittedName>
</protein>
<dbReference type="Gene3D" id="2.30.110.10">
    <property type="entry name" value="Electron Transport, Fmn-binding Protein, Chain A"/>
    <property type="match status" value="1"/>
</dbReference>